<feature type="domain" description="Bulb-type lectin" evidence="6">
    <location>
        <begin position="438"/>
        <end position="545"/>
    </location>
</feature>
<dbReference type="Gene3D" id="3.40.50.200">
    <property type="entry name" value="Peptidase S8/S53 domain"/>
    <property type="match status" value="1"/>
</dbReference>
<keyword evidence="3" id="KW-0378">Hydrolase</keyword>
<dbReference type="PROSITE" id="PS51892">
    <property type="entry name" value="SUBTILASE"/>
    <property type="match status" value="1"/>
</dbReference>
<evidence type="ECO:0000256" key="4">
    <source>
        <dbReference type="ARBA" id="ARBA00022825"/>
    </source>
</evidence>
<dbReference type="HOGENOM" id="CLU_421443_0_0_0"/>
<protein>
    <submittedName>
        <fullName evidence="7">Subtilisin-like serine protease</fullName>
    </submittedName>
</protein>
<dbReference type="InterPro" id="IPR021720">
    <property type="entry name" value="Malectin_dom"/>
</dbReference>
<evidence type="ECO:0000256" key="3">
    <source>
        <dbReference type="ARBA" id="ARBA00022801"/>
    </source>
</evidence>
<dbReference type="STRING" id="886293.Sinac_3811"/>
<evidence type="ECO:0000256" key="1">
    <source>
        <dbReference type="ARBA" id="ARBA00011073"/>
    </source>
</evidence>
<dbReference type="OrthoDB" id="291765at2"/>
<dbReference type="SUPFAM" id="SSF51110">
    <property type="entry name" value="alpha-D-mannose-specific plant lectins"/>
    <property type="match status" value="2"/>
</dbReference>
<dbReference type="Gene3D" id="2.90.10.30">
    <property type="match status" value="2"/>
</dbReference>
<dbReference type="Pfam" id="PF11721">
    <property type="entry name" value="Malectin"/>
    <property type="match status" value="1"/>
</dbReference>
<comment type="similarity">
    <text evidence="1 5">Belongs to the peptidase S8 family.</text>
</comment>
<gene>
    <name evidence="7" type="ordered locus">Sinac_3811</name>
</gene>
<comment type="caution">
    <text evidence="5">Lacks conserved residue(s) required for the propagation of feature annotation.</text>
</comment>
<dbReference type="Proteomes" id="UP000010798">
    <property type="component" value="Chromosome"/>
</dbReference>
<dbReference type="PANTHER" id="PTHR43806">
    <property type="entry name" value="PEPTIDASE S8"/>
    <property type="match status" value="1"/>
</dbReference>
<dbReference type="SMART" id="SM00108">
    <property type="entry name" value="B_lectin"/>
    <property type="match status" value="2"/>
</dbReference>
<dbReference type="AlphaFoldDB" id="L0DF87"/>
<organism evidence="7 8">
    <name type="scientific">Singulisphaera acidiphila (strain ATCC BAA-1392 / DSM 18658 / VKM B-2454 / MOB10)</name>
    <dbReference type="NCBI Taxonomy" id="886293"/>
    <lineage>
        <taxon>Bacteria</taxon>
        <taxon>Pseudomonadati</taxon>
        <taxon>Planctomycetota</taxon>
        <taxon>Planctomycetia</taxon>
        <taxon>Isosphaerales</taxon>
        <taxon>Isosphaeraceae</taxon>
        <taxon>Singulisphaera</taxon>
    </lineage>
</organism>
<dbReference type="InterPro" id="IPR000209">
    <property type="entry name" value="Peptidase_S8/S53_dom"/>
</dbReference>
<evidence type="ECO:0000313" key="8">
    <source>
        <dbReference type="Proteomes" id="UP000010798"/>
    </source>
</evidence>
<keyword evidence="8" id="KW-1185">Reference proteome</keyword>
<dbReference type="InterPro" id="IPR036852">
    <property type="entry name" value="Peptidase_S8/S53_dom_sf"/>
</dbReference>
<dbReference type="GO" id="GO:0004252">
    <property type="term" value="F:serine-type endopeptidase activity"/>
    <property type="evidence" value="ECO:0007669"/>
    <property type="project" value="InterPro"/>
</dbReference>
<keyword evidence="2 7" id="KW-0645">Protease</keyword>
<evidence type="ECO:0000259" key="6">
    <source>
        <dbReference type="PROSITE" id="PS50927"/>
    </source>
</evidence>
<dbReference type="PROSITE" id="PS50927">
    <property type="entry name" value="BULB_LECTIN"/>
    <property type="match status" value="2"/>
</dbReference>
<accession>L0DF87</accession>
<dbReference type="SUPFAM" id="SSF52743">
    <property type="entry name" value="Subtilisin-like"/>
    <property type="match status" value="1"/>
</dbReference>
<dbReference type="PANTHER" id="PTHR43806:SF11">
    <property type="entry name" value="CEREVISIN-RELATED"/>
    <property type="match status" value="1"/>
</dbReference>
<dbReference type="eggNOG" id="COG1404">
    <property type="taxonomic scope" value="Bacteria"/>
</dbReference>
<dbReference type="Gene3D" id="2.60.120.430">
    <property type="entry name" value="Galactose-binding lectin"/>
    <property type="match status" value="1"/>
</dbReference>
<keyword evidence="4" id="KW-0720">Serine protease</keyword>
<proteinExistence type="inferred from homology"/>
<evidence type="ECO:0000256" key="5">
    <source>
        <dbReference type="PROSITE-ProRule" id="PRU01240"/>
    </source>
</evidence>
<sequence>MKLRSPIRRRKFVPSIDSLENRQLLTISPITGRVLIANIDTSFNVNDPAIAGFLDMTHAYDVRANIKGPNGSYFVPGNTHGTDVTKNIVSQLKNMRDLAGYDAGIQILPIKVGGSAGIDLDEVSVAIQYAIDMGVSVINISYGSVNGYYPPEKRSFEAASAAGIVIVAAAGNDNLNTDPGTNRFFPAGYIQYGLTNMITVASLDSSNQLAFNSNYGAASVTLGVPSAGPSTTAFAAGSVSGIVGGLAALRPNWTPAQLISRVKSTVSVVSQPAPYPTNWSTTNGVINPQAIVAGIVQTVAINSGSTTGAGQYVSDRFNSAGATNSVTSPINTTGVTLPAPQQVYQTYRFGTFSYTIPNLQPNRLYTVTLDFAETFNSSPGQRLFGVTINGTSVLSNFDIYAAAGGINKAVSRVFTTQSTSTGTVQIDFTAPSGMSAAVSGIKVNSVLAVGQPLISPNGLYQLIFQADGNLVEYGPNGAIWASNTGGLPGTEAILQSDGNLVIYSGSTPVWSTNTGGNPGAYLAVQDDGRVGIFHPATNALLWTSNNTLLPGKQLNPNQLISSPNGRFQLLMQTDGNLVVYGPSGAVWSTNTGGHPGAVVLMQTDGNLVVYNNSGTPIWSTGTHGRAGAYLVLQNDGKLKLIHNGSVIWSS</sequence>
<dbReference type="CDD" id="cd00028">
    <property type="entry name" value="B_lectin"/>
    <property type="match status" value="2"/>
</dbReference>
<dbReference type="InterPro" id="IPR036426">
    <property type="entry name" value="Bulb-type_lectin_dom_sf"/>
</dbReference>
<reference evidence="7 8" key="1">
    <citation type="submission" date="2012-02" db="EMBL/GenBank/DDBJ databases">
        <title>Complete sequence of chromosome of Singulisphaera acidiphila DSM 18658.</title>
        <authorList>
            <consortium name="US DOE Joint Genome Institute (JGI-PGF)"/>
            <person name="Lucas S."/>
            <person name="Copeland A."/>
            <person name="Lapidus A."/>
            <person name="Glavina del Rio T."/>
            <person name="Dalin E."/>
            <person name="Tice H."/>
            <person name="Bruce D."/>
            <person name="Goodwin L."/>
            <person name="Pitluck S."/>
            <person name="Peters L."/>
            <person name="Ovchinnikova G."/>
            <person name="Chertkov O."/>
            <person name="Kyrpides N."/>
            <person name="Mavromatis K."/>
            <person name="Ivanova N."/>
            <person name="Brettin T."/>
            <person name="Detter J.C."/>
            <person name="Han C."/>
            <person name="Larimer F."/>
            <person name="Land M."/>
            <person name="Hauser L."/>
            <person name="Markowitz V."/>
            <person name="Cheng J.-F."/>
            <person name="Hugenholtz P."/>
            <person name="Woyke T."/>
            <person name="Wu D."/>
            <person name="Tindall B."/>
            <person name="Pomrenke H."/>
            <person name="Brambilla E."/>
            <person name="Klenk H.-P."/>
            <person name="Eisen J.A."/>
        </authorList>
    </citation>
    <scope>NUCLEOTIDE SEQUENCE [LARGE SCALE GENOMIC DNA]</scope>
    <source>
        <strain evidence="8">ATCC BAA-1392 / DSM 18658 / VKM B-2454 / MOB10</strain>
    </source>
</reference>
<dbReference type="EMBL" id="CP003364">
    <property type="protein sequence ID" value="AGA28044.1"/>
    <property type="molecule type" value="Genomic_DNA"/>
</dbReference>
<evidence type="ECO:0000256" key="2">
    <source>
        <dbReference type="ARBA" id="ARBA00022670"/>
    </source>
</evidence>
<evidence type="ECO:0000313" key="7">
    <source>
        <dbReference type="EMBL" id="AGA28044.1"/>
    </source>
</evidence>
<dbReference type="GO" id="GO:0006508">
    <property type="term" value="P:proteolysis"/>
    <property type="evidence" value="ECO:0007669"/>
    <property type="project" value="UniProtKB-KW"/>
</dbReference>
<name>L0DF87_SINAD</name>
<dbReference type="KEGG" id="saci:Sinac_3811"/>
<dbReference type="Pfam" id="PF00082">
    <property type="entry name" value="Peptidase_S8"/>
    <property type="match status" value="1"/>
</dbReference>
<feature type="domain" description="Bulb-type lectin" evidence="6">
    <location>
        <begin position="545"/>
        <end position="650"/>
    </location>
</feature>
<dbReference type="InterPro" id="IPR001480">
    <property type="entry name" value="Bulb-type_lectin_dom"/>
</dbReference>
<dbReference type="InterPro" id="IPR050131">
    <property type="entry name" value="Peptidase_S8_subtilisin-like"/>
</dbReference>
<dbReference type="RefSeq" id="WP_015247182.1">
    <property type="nucleotide sequence ID" value="NC_019892.1"/>
</dbReference>